<organism evidence="1 2">
    <name type="scientific">Sporotomaculum syntrophicum</name>
    <dbReference type="NCBI Taxonomy" id="182264"/>
    <lineage>
        <taxon>Bacteria</taxon>
        <taxon>Bacillati</taxon>
        <taxon>Bacillota</taxon>
        <taxon>Clostridia</taxon>
        <taxon>Eubacteriales</taxon>
        <taxon>Desulfallaceae</taxon>
        <taxon>Sporotomaculum</taxon>
    </lineage>
</organism>
<dbReference type="Proteomes" id="UP000798488">
    <property type="component" value="Unassembled WGS sequence"/>
</dbReference>
<protein>
    <submittedName>
        <fullName evidence="1">Uncharacterized protein</fullName>
    </submittedName>
</protein>
<comment type="caution">
    <text evidence="1">The sequence shown here is derived from an EMBL/GenBank/DDBJ whole genome shotgun (WGS) entry which is preliminary data.</text>
</comment>
<dbReference type="EMBL" id="LSRS01000008">
    <property type="protein sequence ID" value="KAF1083900.1"/>
    <property type="molecule type" value="Genomic_DNA"/>
</dbReference>
<gene>
    <name evidence="1" type="ORF">SPSYN_02812</name>
</gene>
<keyword evidence="2" id="KW-1185">Reference proteome</keyword>
<dbReference type="RefSeq" id="WP_161823093.1">
    <property type="nucleotide sequence ID" value="NZ_LSRS01000008.1"/>
</dbReference>
<evidence type="ECO:0000313" key="2">
    <source>
        <dbReference type="Proteomes" id="UP000798488"/>
    </source>
</evidence>
<dbReference type="OrthoDB" id="1808603at2"/>
<dbReference type="AlphaFoldDB" id="A0A9D2WMU6"/>
<evidence type="ECO:0000313" key="1">
    <source>
        <dbReference type="EMBL" id="KAF1083900.1"/>
    </source>
</evidence>
<name>A0A9D2WMU6_9FIRM</name>
<accession>A0A9D2WMU6</accession>
<proteinExistence type="predicted"/>
<reference evidence="1" key="1">
    <citation type="submission" date="2016-02" db="EMBL/GenBank/DDBJ databases">
        <title>Draft Genome Sequence of Sporotomaculum syntrophicum Strain FB, a Syntrophic Benzoate Degrader.</title>
        <authorList>
            <person name="Nobu M.K."/>
            <person name="Narihiro T."/>
            <person name="Qiu Y.-L."/>
            <person name="Ohashi A."/>
            <person name="Liu W.-T."/>
            <person name="Yuji S."/>
        </authorList>
    </citation>
    <scope>NUCLEOTIDE SEQUENCE</scope>
    <source>
        <strain evidence="1">FB</strain>
    </source>
</reference>
<sequence>MEEKFKFGDFLVSFRRSEAAGVHNEKEVELIEICNRLGRPGFKVFDPFVAYSRLAERNLLEKVKIKNLDGSWTIFFFYPIDKKQSEIRRQIINWILYEVSKDNRLFLNRMAVVISNDGRLKLACIKRSHKNSLKRKRNCLN</sequence>